<protein>
    <submittedName>
        <fullName evidence="1">Uncharacterized protein</fullName>
    </submittedName>
</protein>
<gene>
    <name evidence="1" type="ORF">LMG28140_02051</name>
</gene>
<sequence>MTQAILYSPELVTSLNAWKDGTVHHGRVLRAMEALPQDTVVSGARLGSGLQRDIADGEILSQHKGSPEQLNLFKASPANGLTTILGLARRRSGFNPSDLSKDTTSTTFQEYSKQLHSCPILNFEEDSIDREMVEKSDYNALIDRVSKLIKAGMASDKEAIRESLVELVRTAASKHKVETEKNLFVCSFLEGNGTDKLASKVATTKISFTQVHLHKDDSKGINVSQSSFAIANMKISLDGGLWAQFAEQFWNDTYESVSSWVKGSTTPAGAKLHNLCIR</sequence>
<reference evidence="1 2" key="1">
    <citation type="submission" date="2020-10" db="EMBL/GenBank/DDBJ databases">
        <authorList>
            <person name="Peeters C."/>
        </authorList>
    </citation>
    <scope>NUCLEOTIDE SEQUENCE [LARGE SCALE GENOMIC DNA]</scope>
    <source>
        <strain evidence="1 2">LMG 28140</strain>
    </source>
</reference>
<organism evidence="1 2">
    <name type="scientific">Paraburkholderia metrosideri</name>
    <dbReference type="NCBI Taxonomy" id="580937"/>
    <lineage>
        <taxon>Bacteria</taxon>
        <taxon>Pseudomonadati</taxon>
        <taxon>Pseudomonadota</taxon>
        <taxon>Betaproteobacteria</taxon>
        <taxon>Burkholderiales</taxon>
        <taxon>Burkholderiaceae</taxon>
        <taxon>Paraburkholderia</taxon>
    </lineage>
</organism>
<proteinExistence type="predicted"/>
<name>A0ABN7HR52_9BURK</name>
<evidence type="ECO:0000313" key="1">
    <source>
        <dbReference type="EMBL" id="CAD6528125.1"/>
    </source>
</evidence>
<dbReference type="Proteomes" id="UP000598032">
    <property type="component" value="Unassembled WGS sequence"/>
</dbReference>
<dbReference type="EMBL" id="CAJHCP010000004">
    <property type="protein sequence ID" value="CAD6528125.1"/>
    <property type="molecule type" value="Genomic_DNA"/>
</dbReference>
<keyword evidence="2" id="KW-1185">Reference proteome</keyword>
<comment type="caution">
    <text evidence="1">The sequence shown here is derived from an EMBL/GenBank/DDBJ whole genome shotgun (WGS) entry which is preliminary data.</text>
</comment>
<accession>A0ABN7HR52</accession>
<evidence type="ECO:0000313" key="2">
    <source>
        <dbReference type="Proteomes" id="UP000598032"/>
    </source>
</evidence>
<dbReference type="RefSeq" id="WP_201642152.1">
    <property type="nucleotide sequence ID" value="NZ_CAJHCP010000004.1"/>
</dbReference>